<dbReference type="InterPro" id="IPR003593">
    <property type="entry name" value="AAA+_ATPase"/>
</dbReference>
<organism evidence="2 3">
    <name type="scientific">Thermoproteus uzoniensis (strain 768-20)</name>
    <dbReference type="NCBI Taxonomy" id="999630"/>
    <lineage>
        <taxon>Archaea</taxon>
        <taxon>Thermoproteota</taxon>
        <taxon>Thermoprotei</taxon>
        <taxon>Thermoproteales</taxon>
        <taxon>Thermoproteaceae</taxon>
        <taxon>Thermoproteus</taxon>
    </lineage>
</organism>
<dbReference type="SMART" id="SM00382">
    <property type="entry name" value="AAA"/>
    <property type="match status" value="1"/>
</dbReference>
<sequence length="370" mass="42044">MEVDALIQDIAKVRQYLDKYFFKFSDEITGALIAMLSRENYIMIGPPGTAKTMLVASLSKLLKARWFYRLLTKFTELEEIIGPIDVVELLKGNVKRIYANSIVEADVALLDEIFNASSAILNTLLTILNERAIFDGGAVVPVRTWTVFGASNRVPDEEELQALYDRFPLRAFTKYASPEETEDLLRSGLALRQEFDQMSHLMTMDDIKGLNEYVNKMVYENRDVLVKHVSPLIAAYLDHVVISNRTRVKVPIYVMAYLTILGIRPSDLDASSIRAGTIKVLKYLVHDKEDLSEYEAFVASHMPGNLSTLYDMINEIKALIANNAITIAREKLREAEELLDKAYADPTLYKFFMTEMSEIRDALSMLRSQL</sequence>
<evidence type="ECO:0000313" key="2">
    <source>
        <dbReference type="EMBL" id="AEA11876.1"/>
    </source>
</evidence>
<keyword evidence="3" id="KW-1185">Reference proteome</keyword>
<dbReference type="CDD" id="cd00009">
    <property type="entry name" value="AAA"/>
    <property type="match status" value="1"/>
</dbReference>
<dbReference type="OrthoDB" id="9837at2157"/>
<dbReference type="Pfam" id="PF20030">
    <property type="entry name" value="bpMoxR"/>
    <property type="match status" value="1"/>
</dbReference>
<dbReference type="HOGENOM" id="CLU_018678_0_0_2"/>
<dbReference type="InterPro" id="IPR027417">
    <property type="entry name" value="P-loop_NTPase"/>
</dbReference>
<dbReference type="InterPro" id="IPR050513">
    <property type="entry name" value="RavA_ATPases"/>
</dbReference>
<dbReference type="PANTHER" id="PTHR32204:SF0">
    <property type="entry name" value="ATPASE RAVA"/>
    <property type="match status" value="1"/>
</dbReference>
<gene>
    <name evidence="2" type="ordered locus">TUZN_0380</name>
</gene>
<reference key="2">
    <citation type="submission" date="2011-03" db="EMBL/GenBank/DDBJ databases">
        <title>Complete genome sequence of the thermoacidophilic crenarchaeon Thermoproteus uzoniensis 768-20.</title>
        <authorList>
            <person name="Mardanov A.V."/>
            <person name="Gumerov V.M."/>
            <person name="Beletsky A.V."/>
            <person name="Prokofeva M.I."/>
            <person name="Bonch-Osmolovskaya E.A."/>
            <person name="Ravin N.V."/>
            <person name="Skryabin K.G."/>
        </authorList>
    </citation>
    <scope>NUCLEOTIDE SEQUENCE</scope>
    <source>
        <strain>768-20</strain>
    </source>
</reference>
<dbReference type="eggNOG" id="arCOG00436">
    <property type="taxonomic scope" value="Archaea"/>
</dbReference>
<name>F2L2T8_THEU7</name>
<dbReference type="PANTHER" id="PTHR32204">
    <property type="entry name" value="ATPASE RAVA"/>
    <property type="match status" value="1"/>
</dbReference>
<feature type="domain" description="AAA+ ATPase" evidence="1">
    <location>
        <begin position="37"/>
        <end position="177"/>
    </location>
</feature>
<dbReference type="Proteomes" id="UP000008138">
    <property type="component" value="Chromosome"/>
</dbReference>
<dbReference type="EMBL" id="CP002590">
    <property type="protein sequence ID" value="AEA11876.1"/>
    <property type="molecule type" value="Genomic_DNA"/>
</dbReference>
<dbReference type="STRING" id="999630.TUZN_0380"/>
<evidence type="ECO:0000259" key="1">
    <source>
        <dbReference type="SMART" id="SM00382"/>
    </source>
</evidence>
<proteinExistence type="predicted"/>
<reference evidence="2 3" key="1">
    <citation type="journal article" date="2011" name="J. Bacteriol.">
        <title>Complete genome sequence of the thermoacidophilic crenarchaeon Thermoproteus uzoniensis 768-20.</title>
        <authorList>
            <person name="Mardanov A.V."/>
            <person name="Gumerov V.M."/>
            <person name="Beletsky A.V."/>
            <person name="Prokofeva M.I."/>
            <person name="Bonch-Osmolovskaya E.A."/>
            <person name="Ravin N.V."/>
            <person name="Skryabin K.G."/>
        </authorList>
    </citation>
    <scope>NUCLEOTIDE SEQUENCE [LARGE SCALE GENOMIC DNA]</scope>
    <source>
        <strain evidence="2 3">768-20</strain>
    </source>
</reference>
<dbReference type="SUPFAM" id="SSF52540">
    <property type="entry name" value="P-loop containing nucleoside triphosphate hydrolases"/>
    <property type="match status" value="1"/>
</dbReference>
<accession>F2L2T8</accession>
<dbReference type="KEGG" id="tuz:TUZN_0380"/>
<dbReference type="Gene3D" id="3.40.50.300">
    <property type="entry name" value="P-loop containing nucleotide triphosphate hydrolases"/>
    <property type="match status" value="1"/>
</dbReference>
<dbReference type="GeneID" id="10359925"/>
<dbReference type="RefSeq" id="WP_013679212.1">
    <property type="nucleotide sequence ID" value="NC_015315.1"/>
</dbReference>
<protein>
    <submittedName>
        <fullName evidence="2">ATPase</fullName>
    </submittedName>
</protein>
<dbReference type="AlphaFoldDB" id="F2L2T8"/>
<evidence type="ECO:0000313" key="3">
    <source>
        <dbReference type="Proteomes" id="UP000008138"/>
    </source>
</evidence>
<dbReference type="InterPro" id="IPR045427">
    <property type="entry name" value="MoxR"/>
</dbReference>